<gene>
    <name evidence="8" type="ORF">Sradi_5269500</name>
</gene>
<feature type="domain" description="SWIM-type" evidence="7">
    <location>
        <begin position="276"/>
        <end position="308"/>
    </location>
</feature>
<dbReference type="EMBL" id="JACGWJ010000024">
    <property type="protein sequence ID" value="KAL0320080.1"/>
    <property type="molecule type" value="Genomic_DNA"/>
</dbReference>
<dbReference type="Pfam" id="PF04434">
    <property type="entry name" value="SWIM"/>
    <property type="match status" value="1"/>
</dbReference>
<sequence length="437" mass="49612">MTLMWKLANLSIIEPRNKVNDMLYGKYKDQYTRLYDYCEELRVSNPGSTVVMKTEVDEDSGVEMFLRLYICLDACKRGYLEGCRPVIGLDGCHLKGPHKGVLLSAVGIDPNNCIFPICYCVAETRTKTLGDGSLKSFSMILAFYDLLPEVEHRFCVRHMYSNFKKVHSGLALKDKVWKLAKTSTVNRFKAEMESLKNFNEGAHARNKPLLGMLETIRIYLQKRLQSRRDTSVRWHGPLCPKVQKVIEKLKNDTRTCISTYAGGSKFEVRDMYGGQNAVDINMKTCSCRRRKLTGIPCVHAVSAIVSCGRIPEDYVHNCYSIETFKKAYSFIINPVRGQTEWPETGKGPVAPNSEIRLPGRPKKVRRREPDEPAPSTNKNLKLRRVGQKTLSCSKCHREGHNKRKCPTVDSVTPVVADTTRALEEYSQLQKLASKTDN</sequence>
<feature type="domain" description="CCHC-type" evidence="6">
    <location>
        <begin position="392"/>
        <end position="406"/>
    </location>
</feature>
<dbReference type="PANTHER" id="PTHR31973:SF199">
    <property type="entry name" value="SWIM-TYPE DOMAIN-CONTAINING PROTEIN"/>
    <property type="match status" value="1"/>
</dbReference>
<evidence type="ECO:0000259" key="7">
    <source>
        <dbReference type="PROSITE" id="PS50966"/>
    </source>
</evidence>
<reference evidence="8" key="2">
    <citation type="journal article" date="2024" name="Plant">
        <title>Genomic evolution and insights into agronomic trait innovations of Sesamum species.</title>
        <authorList>
            <person name="Miao H."/>
            <person name="Wang L."/>
            <person name="Qu L."/>
            <person name="Liu H."/>
            <person name="Sun Y."/>
            <person name="Le M."/>
            <person name="Wang Q."/>
            <person name="Wei S."/>
            <person name="Zheng Y."/>
            <person name="Lin W."/>
            <person name="Duan Y."/>
            <person name="Cao H."/>
            <person name="Xiong S."/>
            <person name="Wang X."/>
            <person name="Wei L."/>
            <person name="Li C."/>
            <person name="Ma Q."/>
            <person name="Ju M."/>
            <person name="Zhao R."/>
            <person name="Li G."/>
            <person name="Mu C."/>
            <person name="Tian Q."/>
            <person name="Mei H."/>
            <person name="Zhang T."/>
            <person name="Gao T."/>
            <person name="Zhang H."/>
        </authorList>
    </citation>
    <scope>NUCLEOTIDE SEQUENCE</scope>
    <source>
        <strain evidence="8">G02</strain>
    </source>
</reference>
<dbReference type="PROSITE" id="PS50966">
    <property type="entry name" value="ZF_SWIM"/>
    <property type="match status" value="1"/>
</dbReference>
<reference evidence="8" key="1">
    <citation type="submission" date="2020-06" db="EMBL/GenBank/DDBJ databases">
        <authorList>
            <person name="Li T."/>
            <person name="Hu X."/>
            <person name="Zhang T."/>
            <person name="Song X."/>
            <person name="Zhang H."/>
            <person name="Dai N."/>
            <person name="Sheng W."/>
            <person name="Hou X."/>
            <person name="Wei L."/>
        </authorList>
    </citation>
    <scope>NUCLEOTIDE SEQUENCE</scope>
    <source>
        <strain evidence="8">G02</strain>
        <tissue evidence="8">Leaf</tissue>
    </source>
</reference>
<dbReference type="InterPro" id="IPR001878">
    <property type="entry name" value="Znf_CCHC"/>
</dbReference>
<keyword evidence="3" id="KW-0862">Zinc</keyword>
<evidence type="ECO:0000259" key="6">
    <source>
        <dbReference type="PROSITE" id="PS50158"/>
    </source>
</evidence>
<evidence type="ECO:0000256" key="3">
    <source>
        <dbReference type="ARBA" id="ARBA00022833"/>
    </source>
</evidence>
<evidence type="ECO:0000313" key="8">
    <source>
        <dbReference type="EMBL" id="KAL0320080.1"/>
    </source>
</evidence>
<keyword evidence="1" id="KW-0479">Metal-binding</keyword>
<organism evidence="8">
    <name type="scientific">Sesamum radiatum</name>
    <name type="common">Black benniseed</name>
    <dbReference type="NCBI Taxonomy" id="300843"/>
    <lineage>
        <taxon>Eukaryota</taxon>
        <taxon>Viridiplantae</taxon>
        <taxon>Streptophyta</taxon>
        <taxon>Embryophyta</taxon>
        <taxon>Tracheophyta</taxon>
        <taxon>Spermatophyta</taxon>
        <taxon>Magnoliopsida</taxon>
        <taxon>eudicotyledons</taxon>
        <taxon>Gunneridae</taxon>
        <taxon>Pentapetalae</taxon>
        <taxon>asterids</taxon>
        <taxon>lamiids</taxon>
        <taxon>Lamiales</taxon>
        <taxon>Pedaliaceae</taxon>
        <taxon>Sesamum</taxon>
    </lineage>
</organism>
<evidence type="ECO:0000256" key="5">
    <source>
        <dbReference type="SAM" id="MobiDB-lite"/>
    </source>
</evidence>
<proteinExistence type="predicted"/>
<feature type="region of interest" description="Disordered" evidence="5">
    <location>
        <begin position="340"/>
        <end position="379"/>
    </location>
</feature>
<evidence type="ECO:0000256" key="1">
    <source>
        <dbReference type="ARBA" id="ARBA00022723"/>
    </source>
</evidence>
<accession>A0AAW2LP20</accession>
<evidence type="ECO:0000256" key="4">
    <source>
        <dbReference type="PROSITE-ProRule" id="PRU00047"/>
    </source>
</evidence>
<name>A0AAW2LP20_SESRA</name>
<protein>
    <recommendedName>
        <fullName evidence="9">SWIM-type domain-containing protein</fullName>
    </recommendedName>
</protein>
<evidence type="ECO:0000256" key="2">
    <source>
        <dbReference type="ARBA" id="ARBA00022771"/>
    </source>
</evidence>
<dbReference type="InterPro" id="IPR036875">
    <property type="entry name" value="Znf_CCHC_sf"/>
</dbReference>
<keyword evidence="2 4" id="KW-0863">Zinc-finger</keyword>
<comment type="caution">
    <text evidence="8">The sequence shown here is derived from an EMBL/GenBank/DDBJ whole genome shotgun (WGS) entry which is preliminary data.</text>
</comment>
<dbReference type="PANTHER" id="PTHR31973">
    <property type="entry name" value="POLYPROTEIN, PUTATIVE-RELATED"/>
    <property type="match status" value="1"/>
</dbReference>
<dbReference type="AlphaFoldDB" id="A0AAW2LP20"/>
<dbReference type="GO" id="GO:0008270">
    <property type="term" value="F:zinc ion binding"/>
    <property type="evidence" value="ECO:0007669"/>
    <property type="project" value="UniProtKB-KW"/>
</dbReference>
<dbReference type="GO" id="GO:0003676">
    <property type="term" value="F:nucleic acid binding"/>
    <property type="evidence" value="ECO:0007669"/>
    <property type="project" value="InterPro"/>
</dbReference>
<dbReference type="SMART" id="SM00575">
    <property type="entry name" value="ZnF_PMZ"/>
    <property type="match status" value="1"/>
</dbReference>
<dbReference type="InterPro" id="IPR006564">
    <property type="entry name" value="Znf_PMZ"/>
</dbReference>
<dbReference type="SUPFAM" id="SSF57756">
    <property type="entry name" value="Retrovirus zinc finger-like domains"/>
    <property type="match status" value="1"/>
</dbReference>
<evidence type="ECO:0008006" key="9">
    <source>
        <dbReference type="Google" id="ProtNLM"/>
    </source>
</evidence>
<dbReference type="PROSITE" id="PS50158">
    <property type="entry name" value="ZF_CCHC"/>
    <property type="match status" value="1"/>
</dbReference>
<dbReference type="InterPro" id="IPR007527">
    <property type="entry name" value="Znf_SWIM"/>
</dbReference>